<dbReference type="AlphaFoldDB" id="A0A1M7ZFB1"/>
<dbReference type="PANTHER" id="PTHR43877">
    <property type="entry name" value="AMINOALKYLPHOSPHONATE N-ACETYLTRANSFERASE-RELATED-RELATED"/>
    <property type="match status" value="1"/>
</dbReference>
<dbReference type="InterPro" id="IPR050832">
    <property type="entry name" value="Bact_Acetyltransf"/>
</dbReference>
<dbReference type="InterPro" id="IPR000182">
    <property type="entry name" value="GNAT_dom"/>
</dbReference>
<keyword evidence="5" id="KW-1185">Reference proteome</keyword>
<dbReference type="CDD" id="cd04301">
    <property type="entry name" value="NAT_SF"/>
    <property type="match status" value="1"/>
</dbReference>
<feature type="domain" description="N-acetyltransferase" evidence="3">
    <location>
        <begin position="6"/>
        <end position="147"/>
    </location>
</feature>
<evidence type="ECO:0000313" key="5">
    <source>
        <dbReference type="Proteomes" id="UP000186406"/>
    </source>
</evidence>
<dbReference type="InterPro" id="IPR016181">
    <property type="entry name" value="Acyl_CoA_acyltransferase"/>
</dbReference>
<evidence type="ECO:0000313" key="4">
    <source>
        <dbReference type="EMBL" id="SHO63595.1"/>
    </source>
</evidence>
<reference evidence="4 5" key="1">
    <citation type="submission" date="2016-12" db="EMBL/GenBank/DDBJ databases">
        <authorList>
            <person name="Song W.-J."/>
            <person name="Kurnit D.M."/>
        </authorList>
    </citation>
    <scope>NUCLEOTIDE SEQUENCE [LARGE SCALE GENOMIC DNA]</scope>
    <source>
        <strain evidence="4 5">DSM 19599</strain>
    </source>
</reference>
<gene>
    <name evidence="4" type="ORF">SAMN02745172_01461</name>
</gene>
<sequence length="164" mass="16962">MFAISTLIRHELPEDAAAVDALHEIAFGPGRFAKTAYRLREGVPCDPALSFVALAGTRIVGSVRLTPILIGQRPATLLGPLCVHPDAQSRGTGRNLVAAALEAATARQAGPVLLVGDRAYYEPLGFAPVPPGAITLPGPVDANRLMIAAAGAAGPFQGPARRRA</sequence>
<dbReference type="GO" id="GO:0016747">
    <property type="term" value="F:acyltransferase activity, transferring groups other than amino-acyl groups"/>
    <property type="evidence" value="ECO:0007669"/>
    <property type="project" value="InterPro"/>
</dbReference>
<accession>A0A1M7ZFB1</accession>
<dbReference type="RefSeq" id="WP_073626962.1">
    <property type="nucleotide sequence ID" value="NZ_FRXO01000002.1"/>
</dbReference>
<dbReference type="OrthoDB" id="9815099at2"/>
<evidence type="ECO:0000256" key="2">
    <source>
        <dbReference type="ARBA" id="ARBA00023315"/>
    </source>
</evidence>
<keyword evidence="1 4" id="KW-0808">Transferase</keyword>
<evidence type="ECO:0000259" key="3">
    <source>
        <dbReference type="PROSITE" id="PS51186"/>
    </source>
</evidence>
<dbReference type="Gene3D" id="3.40.630.30">
    <property type="match status" value="1"/>
</dbReference>
<evidence type="ECO:0000256" key="1">
    <source>
        <dbReference type="ARBA" id="ARBA00022679"/>
    </source>
</evidence>
<organism evidence="4 5">
    <name type="scientific">Pseudoxanthobacter soli DSM 19599</name>
    <dbReference type="NCBI Taxonomy" id="1123029"/>
    <lineage>
        <taxon>Bacteria</taxon>
        <taxon>Pseudomonadati</taxon>
        <taxon>Pseudomonadota</taxon>
        <taxon>Alphaproteobacteria</taxon>
        <taxon>Hyphomicrobiales</taxon>
        <taxon>Segnochrobactraceae</taxon>
        <taxon>Pseudoxanthobacter</taxon>
    </lineage>
</organism>
<dbReference type="Pfam" id="PF13508">
    <property type="entry name" value="Acetyltransf_7"/>
    <property type="match status" value="1"/>
</dbReference>
<dbReference type="STRING" id="1123029.SAMN02745172_01461"/>
<dbReference type="SUPFAM" id="SSF55729">
    <property type="entry name" value="Acyl-CoA N-acyltransferases (Nat)"/>
    <property type="match status" value="1"/>
</dbReference>
<proteinExistence type="predicted"/>
<dbReference type="EMBL" id="FRXO01000002">
    <property type="protein sequence ID" value="SHO63595.1"/>
    <property type="molecule type" value="Genomic_DNA"/>
</dbReference>
<keyword evidence="2" id="KW-0012">Acyltransferase</keyword>
<protein>
    <submittedName>
        <fullName evidence="4">Predicted N-acetyltransferase YhbS</fullName>
    </submittedName>
</protein>
<dbReference type="PANTHER" id="PTHR43877:SF1">
    <property type="entry name" value="ACETYLTRANSFERASE"/>
    <property type="match status" value="1"/>
</dbReference>
<dbReference type="Proteomes" id="UP000186406">
    <property type="component" value="Unassembled WGS sequence"/>
</dbReference>
<dbReference type="PROSITE" id="PS51186">
    <property type="entry name" value="GNAT"/>
    <property type="match status" value="1"/>
</dbReference>
<name>A0A1M7ZFB1_9HYPH</name>